<feature type="compositionally biased region" description="Pro residues" evidence="1">
    <location>
        <begin position="371"/>
        <end position="386"/>
    </location>
</feature>
<dbReference type="AlphaFoldDB" id="A0A167TGX5"/>
<dbReference type="Proteomes" id="UP000076874">
    <property type="component" value="Unassembled WGS sequence"/>
</dbReference>
<feature type="region of interest" description="Disordered" evidence="1">
    <location>
        <begin position="1"/>
        <end position="92"/>
    </location>
</feature>
<feature type="compositionally biased region" description="Pro residues" evidence="1">
    <location>
        <begin position="189"/>
        <end position="200"/>
    </location>
</feature>
<dbReference type="PANTHER" id="PTHR28108">
    <property type="entry name" value="SWR1-COMPLEX PROTEIN 3"/>
    <property type="match status" value="1"/>
</dbReference>
<dbReference type="Pfam" id="PF24707">
    <property type="entry name" value="Swc3"/>
    <property type="match status" value="1"/>
</dbReference>
<proteinExistence type="predicted"/>
<feature type="compositionally biased region" description="Pro residues" evidence="1">
    <location>
        <begin position="279"/>
        <end position="297"/>
    </location>
</feature>
<feature type="compositionally biased region" description="Low complexity" evidence="1">
    <location>
        <begin position="233"/>
        <end position="247"/>
    </location>
</feature>
<gene>
    <name evidence="3" type="ORF">SPI_05715</name>
</gene>
<evidence type="ECO:0000256" key="1">
    <source>
        <dbReference type="SAM" id="MobiDB-lite"/>
    </source>
</evidence>
<evidence type="ECO:0000313" key="4">
    <source>
        <dbReference type="Proteomes" id="UP000076874"/>
    </source>
</evidence>
<dbReference type="GO" id="GO:0140849">
    <property type="term" value="F:ATP-dependent H2AZ histone chaperone activity"/>
    <property type="evidence" value="ECO:0007669"/>
    <property type="project" value="InterPro"/>
</dbReference>
<name>A0A167TGX5_9HYPO</name>
<comment type="caution">
    <text evidence="3">The sequence shown here is derived from an EMBL/GenBank/DDBJ whole genome shotgun (WGS) entry which is preliminary data.</text>
</comment>
<feature type="region of interest" description="Disordered" evidence="1">
    <location>
        <begin position="726"/>
        <end position="771"/>
    </location>
</feature>
<feature type="compositionally biased region" description="Low complexity" evidence="1">
    <location>
        <begin position="516"/>
        <end position="529"/>
    </location>
</feature>
<protein>
    <recommendedName>
        <fullName evidence="2">SWR1-complex protein 3 domain-containing protein</fullName>
    </recommendedName>
</protein>
<feature type="region of interest" description="Disordered" evidence="1">
    <location>
        <begin position="516"/>
        <end position="590"/>
    </location>
</feature>
<organism evidence="3 4">
    <name type="scientific">Niveomyces insectorum RCEF 264</name>
    <dbReference type="NCBI Taxonomy" id="1081102"/>
    <lineage>
        <taxon>Eukaryota</taxon>
        <taxon>Fungi</taxon>
        <taxon>Dikarya</taxon>
        <taxon>Ascomycota</taxon>
        <taxon>Pezizomycotina</taxon>
        <taxon>Sordariomycetes</taxon>
        <taxon>Hypocreomycetidae</taxon>
        <taxon>Hypocreales</taxon>
        <taxon>Cordycipitaceae</taxon>
        <taxon>Niveomyces</taxon>
    </lineage>
</organism>
<dbReference type="InterPro" id="IPR037651">
    <property type="entry name" value="Swc3"/>
</dbReference>
<feature type="compositionally biased region" description="Gly residues" evidence="1">
    <location>
        <begin position="728"/>
        <end position="740"/>
    </location>
</feature>
<feature type="compositionally biased region" description="Polar residues" evidence="1">
    <location>
        <begin position="24"/>
        <end position="39"/>
    </location>
</feature>
<feature type="compositionally biased region" description="Basic and acidic residues" evidence="1">
    <location>
        <begin position="51"/>
        <end position="61"/>
    </location>
</feature>
<dbReference type="PANTHER" id="PTHR28108:SF1">
    <property type="entry name" value="SWR1-COMPLEX PROTEIN 3"/>
    <property type="match status" value="1"/>
</dbReference>
<sequence length="827" mass="86481">MERKRKLPPRAAARVEQAAKRRTSTPPADGNNTTRSATPALSGGGGDGSGGDDHAVKKEPALPKSIQAGKPLPTIEQAQPDDLPSADYQSVQESGVLAESLARSRQKWISEGIFEKYWSKPSKRRGVAVDDPKNPPKDSMVKLGQVVITVEPHMFEATMYGVKDPKPATVLPPPNVRPVIMYGPSRGAMPPPPLPPPTPQAPQAFRPVSVAATPPPPPKPKTLSQSPAPSPIPAAASGATPGASSTAVLPATPVQQPALPASTPQPAPLQPPRQLTPQSQPPQLQPPAPPAPPPPPSSSSSQAPSAAPPTPQQPAPAKSVLQPPRMLPQQTPPPLPTLPLQQQQPGQQMPIASPRPAPSPRGMEAILSPNAPAPHMRPPHPQPSPTMAPASARGPSASLPPSAAAMAGRPPSTTSGAAAPAYPQLRDLMKRVANGNAPKEELDRFQAIIDQITAERKRNGAAQGPDPLVVLLVKTALDDAKVRDMVRRIGENRPRFSDATDLKAVLDRLKHQQQAAAAAAAGAPPSAAAKTNGGVPNGNATLPAAGGQRATASPAPTTQSGRGHGSGQHHHHQGQQALRSKGPPPPPKVDVSAVVFEFAGGTGDRYLFPKFSILEQTTTPQGVPEVIASFLIVRKGSASEYGGDPDLDYYQPITVRLQVAPASHSLSSSFSLLSSSSSSANPKLLDYLARVVAPVDEVRRYMDNIMNNMTRAEYVLLAMRLPRKEVTNGGGGVASTGGKGTNKAEDNDDDDNNNSKMAVDKKGVNGHGGGEHTSYVVGRPEPMQGVLWTTPAAPAAPQQKALKRPVERDAYQDFIAGLVPKEVEDAA</sequence>
<dbReference type="OrthoDB" id="5338195at2759"/>
<dbReference type="EMBL" id="AZHD01000009">
    <property type="protein sequence ID" value="OAA60591.1"/>
    <property type="molecule type" value="Genomic_DNA"/>
</dbReference>
<feature type="compositionally biased region" description="Low complexity" evidence="1">
    <location>
        <begin position="388"/>
        <end position="422"/>
    </location>
</feature>
<dbReference type="InterPro" id="IPR057558">
    <property type="entry name" value="Swc3_dom"/>
</dbReference>
<feature type="compositionally biased region" description="Low complexity" evidence="1">
    <location>
        <begin position="338"/>
        <end position="352"/>
    </location>
</feature>
<accession>A0A167TGX5</accession>
<feature type="compositionally biased region" description="Low complexity" evidence="1">
    <location>
        <begin position="315"/>
        <end position="329"/>
    </location>
</feature>
<dbReference type="STRING" id="1081102.A0A167TGX5"/>
<evidence type="ECO:0000313" key="3">
    <source>
        <dbReference type="EMBL" id="OAA60591.1"/>
    </source>
</evidence>
<dbReference type="GO" id="GO:0000812">
    <property type="term" value="C:Swr1 complex"/>
    <property type="evidence" value="ECO:0007669"/>
    <property type="project" value="InterPro"/>
</dbReference>
<reference evidence="3 4" key="1">
    <citation type="journal article" date="2016" name="Genome Biol. Evol.">
        <title>Divergent and convergent evolution of fungal pathogenicity.</title>
        <authorList>
            <person name="Shang Y."/>
            <person name="Xiao G."/>
            <person name="Zheng P."/>
            <person name="Cen K."/>
            <person name="Zhan S."/>
            <person name="Wang C."/>
        </authorList>
    </citation>
    <scope>NUCLEOTIDE SEQUENCE [LARGE SCALE GENOMIC DNA]</scope>
    <source>
        <strain evidence="3 4">RCEF 264</strain>
    </source>
</reference>
<evidence type="ECO:0000259" key="2">
    <source>
        <dbReference type="Pfam" id="PF24707"/>
    </source>
</evidence>
<keyword evidence="4" id="KW-1185">Reference proteome</keyword>
<feature type="domain" description="SWR1-complex protein 3" evidence="2">
    <location>
        <begin position="68"/>
        <end position="165"/>
    </location>
</feature>
<feature type="region of interest" description="Disordered" evidence="1">
    <location>
        <begin position="163"/>
        <end position="422"/>
    </location>
</feature>